<sequence length="64" mass="7438">MENDNKFMNIENSNKPNDELNKVIEEYSTSININEPIKNAFFQIKLSSSEPVKKKPYSIPHKIV</sequence>
<gene>
    <name evidence="1" type="ORF">A0H76_1193</name>
</gene>
<name>A0A1X0QHP9_9MICR</name>
<proteinExistence type="predicted"/>
<dbReference type="Proteomes" id="UP000192501">
    <property type="component" value="Unassembled WGS sequence"/>
</dbReference>
<accession>A0A1X0QHP9</accession>
<dbReference type="AlphaFoldDB" id="A0A1X0QHP9"/>
<reference evidence="1 2" key="1">
    <citation type="journal article" date="2017" name="Environ. Microbiol.">
        <title>Decay of the glycolytic pathway and adaptation to intranuclear parasitism within Enterocytozoonidae microsporidia.</title>
        <authorList>
            <person name="Wiredu Boakye D."/>
            <person name="Jaroenlak P."/>
            <person name="Prachumwat A."/>
            <person name="Williams T.A."/>
            <person name="Bateman K.S."/>
            <person name="Itsathitphaisarn O."/>
            <person name="Sritunyalucksana K."/>
            <person name="Paszkiewicz K.H."/>
            <person name="Moore K.A."/>
            <person name="Stentiford G.D."/>
            <person name="Williams B.A."/>
        </authorList>
    </citation>
    <scope>NUCLEOTIDE SEQUENCE [LARGE SCALE GENOMIC DNA]</scope>
    <source>
        <strain evidence="2">canceri</strain>
    </source>
</reference>
<evidence type="ECO:0000313" key="1">
    <source>
        <dbReference type="EMBL" id="ORD99225.1"/>
    </source>
</evidence>
<comment type="caution">
    <text evidence="1">The sequence shown here is derived from an EMBL/GenBank/DDBJ whole genome shotgun (WGS) entry which is preliminary data.</text>
</comment>
<dbReference type="EMBL" id="LTAI01000258">
    <property type="protein sequence ID" value="ORD99225.1"/>
    <property type="molecule type" value="Genomic_DNA"/>
</dbReference>
<organism evidence="1 2">
    <name type="scientific">Hepatospora eriocheir</name>
    <dbReference type="NCBI Taxonomy" id="1081669"/>
    <lineage>
        <taxon>Eukaryota</taxon>
        <taxon>Fungi</taxon>
        <taxon>Fungi incertae sedis</taxon>
        <taxon>Microsporidia</taxon>
        <taxon>Hepatosporidae</taxon>
        <taxon>Hepatospora</taxon>
    </lineage>
</organism>
<dbReference type="VEuPathDB" id="MicrosporidiaDB:A0H76_1193"/>
<protein>
    <submittedName>
        <fullName evidence="1">Uncharacterized protein</fullName>
    </submittedName>
</protein>
<evidence type="ECO:0000313" key="2">
    <source>
        <dbReference type="Proteomes" id="UP000192501"/>
    </source>
</evidence>